<protein>
    <submittedName>
        <fullName evidence="1">Uncharacterized protein</fullName>
    </submittedName>
</protein>
<accession>A8ZQF5</accession>
<gene>
    <name evidence="1" type="ordered locus">AM1_G0061</name>
</gene>
<dbReference type="AlphaFoldDB" id="A8ZQF5"/>
<dbReference type="eggNOG" id="ENOG502ZXPM">
    <property type="taxonomic scope" value="Bacteria"/>
</dbReference>
<dbReference type="EMBL" id="CP000844">
    <property type="protein sequence ID" value="ABW33241.1"/>
    <property type="molecule type" value="Genomic_DNA"/>
</dbReference>
<dbReference type="HOGENOM" id="CLU_061328_0_0_3"/>
<dbReference type="KEGG" id="amr:AM1_G0061"/>
<dbReference type="Proteomes" id="UP000000268">
    <property type="component" value="Plasmid pREB7"/>
</dbReference>
<proteinExistence type="predicted"/>
<sequence length="295" mass="31981">MFDILGKAQKGLQTYKNVKKVYDGIRGKNANSITDGVFNVLEQYGIIDPQKATTASNRSTPILIGQGNQGPAYATAGSIGALELEPKEPYEWRVKALNENIVYKNAIQKTGDFIYSPEAQEILKVQDQVAADARDAAAAAAQGELESVLASTQVKDQSIYASTVVGEYGTSAQSAKSTQAVNKLETKQNTEIANILAGNAFQLNAINESMVRNTSALGNIVTTQSILVDKQTVSQYLDAAQLRQSGQIFTTLNNQYSYEKRKDMYRHLAAADTSNLLHFPGLVEPQPNLSGQTQP</sequence>
<keyword evidence="2" id="KW-1185">Reference proteome</keyword>
<reference evidence="1 2" key="1">
    <citation type="journal article" date="2008" name="Proc. Natl. Acad. Sci. U.S.A.">
        <title>Niche adaptation and genome expansion in the chlorophyll d-producing cyanobacterium Acaryochloris marina.</title>
        <authorList>
            <person name="Swingley W.D."/>
            <person name="Chen M."/>
            <person name="Cheung P.C."/>
            <person name="Conrad A.L."/>
            <person name="Dejesa L.C."/>
            <person name="Hao J."/>
            <person name="Honchak B.M."/>
            <person name="Karbach L.E."/>
            <person name="Kurdoglu A."/>
            <person name="Lahiri S."/>
            <person name="Mastrian S.D."/>
            <person name="Miyashita H."/>
            <person name="Page L."/>
            <person name="Ramakrishna P."/>
            <person name="Satoh S."/>
            <person name="Sattley W.M."/>
            <person name="Shimada Y."/>
            <person name="Taylor H.L."/>
            <person name="Tomo T."/>
            <person name="Tsuchiya T."/>
            <person name="Wang Z.T."/>
            <person name="Raymond J."/>
            <person name="Mimuro M."/>
            <person name="Blankenship R.E."/>
            <person name="Touchman J.W."/>
        </authorList>
    </citation>
    <scope>NUCLEOTIDE SEQUENCE [LARGE SCALE GENOMIC DNA]</scope>
    <source>
        <strain evidence="2">MBIC 11017</strain>
        <plasmid evidence="2">Plasmid pREB7</plasmid>
    </source>
</reference>
<evidence type="ECO:0000313" key="2">
    <source>
        <dbReference type="Proteomes" id="UP000000268"/>
    </source>
</evidence>
<name>A8ZQF5_ACAM1</name>
<evidence type="ECO:0000313" key="1">
    <source>
        <dbReference type="EMBL" id="ABW33241.1"/>
    </source>
</evidence>
<organism evidence="1 2">
    <name type="scientific">Acaryochloris marina (strain MBIC 11017)</name>
    <dbReference type="NCBI Taxonomy" id="329726"/>
    <lineage>
        <taxon>Bacteria</taxon>
        <taxon>Bacillati</taxon>
        <taxon>Cyanobacteriota</taxon>
        <taxon>Cyanophyceae</taxon>
        <taxon>Acaryochloridales</taxon>
        <taxon>Acaryochloridaceae</taxon>
        <taxon>Acaryochloris</taxon>
    </lineage>
</organism>
<geneLocation type="plasmid" evidence="1 2">
    <name>pREB7</name>
</geneLocation>
<keyword evidence="1" id="KW-0614">Plasmid</keyword>